<dbReference type="Proteomes" id="UP001314169">
    <property type="component" value="Chromosome 7"/>
</dbReference>
<proteinExistence type="predicted"/>
<evidence type="ECO:0000313" key="1">
    <source>
        <dbReference type="EMBL" id="CAK6447467.1"/>
    </source>
</evidence>
<sequence>MAFDFRGISWLRGKKSGMAPETAHLSGHHLIWVPPPTSAQCFRPASPCGFLHAPHTGRPPRGLGLGLDSLPEEQTEADILHSRCQVAPSDQSPLPALCCNQRADMSPG</sequence>
<organism evidence="1 2">
    <name type="scientific">Pipistrellus nathusii</name>
    <name type="common">Nathusius' pipistrelle</name>
    <dbReference type="NCBI Taxonomy" id="59473"/>
    <lineage>
        <taxon>Eukaryota</taxon>
        <taxon>Metazoa</taxon>
        <taxon>Chordata</taxon>
        <taxon>Craniata</taxon>
        <taxon>Vertebrata</taxon>
        <taxon>Euteleostomi</taxon>
        <taxon>Mammalia</taxon>
        <taxon>Eutheria</taxon>
        <taxon>Laurasiatheria</taxon>
        <taxon>Chiroptera</taxon>
        <taxon>Yangochiroptera</taxon>
        <taxon>Vespertilionidae</taxon>
        <taxon>Pipistrellus</taxon>
    </lineage>
</organism>
<protein>
    <submittedName>
        <fullName evidence="1">Uncharacterized protein</fullName>
    </submittedName>
</protein>
<evidence type="ECO:0000313" key="2">
    <source>
        <dbReference type="Proteomes" id="UP001314169"/>
    </source>
</evidence>
<keyword evidence="2" id="KW-1185">Reference proteome</keyword>
<name>A0ABP0AAD2_PIPNA</name>
<reference evidence="1" key="1">
    <citation type="submission" date="2023-12" db="EMBL/GenBank/DDBJ databases">
        <authorList>
            <person name="Brown T."/>
        </authorList>
    </citation>
    <scope>NUCLEOTIDE SEQUENCE</scope>
</reference>
<dbReference type="EMBL" id="OY882864">
    <property type="protein sequence ID" value="CAK6447467.1"/>
    <property type="molecule type" value="Genomic_DNA"/>
</dbReference>
<gene>
    <name evidence="1" type="ORF">MPIPNATIZW_LOCUS15773</name>
</gene>
<accession>A0ABP0AAD2</accession>